<organism evidence="2 3">
    <name type="scientific">Ficus carica</name>
    <name type="common">Common fig</name>
    <dbReference type="NCBI Taxonomy" id="3494"/>
    <lineage>
        <taxon>Eukaryota</taxon>
        <taxon>Viridiplantae</taxon>
        <taxon>Streptophyta</taxon>
        <taxon>Embryophyta</taxon>
        <taxon>Tracheophyta</taxon>
        <taxon>Spermatophyta</taxon>
        <taxon>Magnoliopsida</taxon>
        <taxon>eudicotyledons</taxon>
        <taxon>Gunneridae</taxon>
        <taxon>Pentapetalae</taxon>
        <taxon>rosids</taxon>
        <taxon>fabids</taxon>
        <taxon>Rosales</taxon>
        <taxon>Moraceae</taxon>
        <taxon>Ficeae</taxon>
        <taxon>Ficus</taxon>
    </lineage>
</organism>
<keyword evidence="3" id="KW-1185">Reference proteome</keyword>
<name>A0AA88DZ73_FICCA</name>
<dbReference type="Proteomes" id="UP001187192">
    <property type="component" value="Unassembled WGS sequence"/>
</dbReference>
<comment type="caution">
    <text evidence="2">The sequence shown here is derived from an EMBL/GenBank/DDBJ whole genome shotgun (WGS) entry which is preliminary data.</text>
</comment>
<evidence type="ECO:0008006" key="4">
    <source>
        <dbReference type="Google" id="ProtNLM"/>
    </source>
</evidence>
<reference evidence="2" key="1">
    <citation type="submission" date="2023-07" db="EMBL/GenBank/DDBJ databases">
        <title>draft genome sequence of fig (Ficus carica).</title>
        <authorList>
            <person name="Takahashi T."/>
            <person name="Nishimura K."/>
        </authorList>
    </citation>
    <scope>NUCLEOTIDE SEQUENCE</scope>
</reference>
<protein>
    <recommendedName>
        <fullName evidence="4">SWIM-type domain-containing protein</fullName>
    </recommendedName>
</protein>
<evidence type="ECO:0000256" key="1">
    <source>
        <dbReference type="SAM" id="MobiDB-lite"/>
    </source>
</evidence>
<feature type="compositionally biased region" description="Basic and acidic residues" evidence="1">
    <location>
        <begin position="92"/>
        <end position="103"/>
    </location>
</feature>
<evidence type="ECO:0000313" key="3">
    <source>
        <dbReference type="Proteomes" id="UP001187192"/>
    </source>
</evidence>
<dbReference type="EMBL" id="BTGU01000192">
    <property type="protein sequence ID" value="GMN64725.1"/>
    <property type="molecule type" value="Genomic_DNA"/>
</dbReference>
<proteinExistence type="predicted"/>
<dbReference type="AlphaFoldDB" id="A0AA88DZ73"/>
<sequence length="119" mass="13612">MKEKTYTCFEFNHDQLPCIHALAASKKLHMGIYAYCYYHYTTKAFKETYVATVYPLGNPSTWELLDELKGMHVDPPSPKNPAGRPRTKRIPSRGEESSIRKNVQDAQDTDTTAKHAIHL</sequence>
<evidence type="ECO:0000313" key="2">
    <source>
        <dbReference type="EMBL" id="GMN64725.1"/>
    </source>
</evidence>
<gene>
    <name evidence="2" type="ORF">TIFTF001_033809</name>
</gene>
<feature type="region of interest" description="Disordered" evidence="1">
    <location>
        <begin position="69"/>
        <end position="119"/>
    </location>
</feature>
<accession>A0AA88DZ73</accession>